<name>A0AAE0ZCR3_9GAST</name>
<feature type="region of interest" description="Disordered" evidence="1">
    <location>
        <begin position="161"/>
        <end position="182"/>
    </location>
</feature>
<protein>
    <submittedName>
        <fullName evidence="2">Uncharacterized protein</fullName>
    </submittedName>
</protein>
<keyword evidence="3" id="KW-1185">Reference proteome</keyword>
<organism evidence="2 3">
    <name type="scientific">Elysia crispata</name>
    <name type="common">lettuce slug</name>
    <dbReference type="NCBI Taxonomy" id="231223"/>
    <lineage>
        <taxon>Eukaryota</taxon>
        <taxon>Metazoa</taxon>
        <taxon>Spiralia</taxon>
        <taxon>Lophotrochozoa</taxon>
        <taxon>Mollusca</taxon>
        <taxon>Gastropoda</taxon>
        <taxon>Heterobranchia</taxon>
        <taxon>Euthyneura</taxon>
        <taxon>Panpulmonata</taxon>
        <taxon>Sacoglossa</taxon>
        <taxon>Placobranchoidea</taxon>
        <taxon>Plakobranchidae</taxon>
        <taxon>Elysia</taxon>
    </lineage>
</organism>
<evidence type="ECO:0000313" key="2">
    <source>
        <dbReference type="EMBL" id="KAK3766893.1"/>
    </source>
</evidence>
<dbReference type="EMBL" id="JAWDGP010004190">
    <property type="protein sequence ID" value="KAK3766893.1"/>
    <property type="molecule type" value="Genomic_DNA"/>
</dbReference>
<accession>A0AAE0ZCR3</accession>
<gene>
    <name evidence="2" type="ORF">RRG08_040416</name>
</gene>
<evidence type="ECO:0000256" key="1">
    <source>
        <dbReference type="SAM" id="MobiDB-lite"/>
    </source>
</evidence>
<comment type="caution">
    <text evidence="2">The sequence shown here is derived from an EMBL/GenBank/DDBJ whole genome shotgun (WGS) entry which is preliminary data.</text>
</comment>
<dbReference type="Proteomes" id="UP001283361">
    <property type="component" value="Unassembled WGS sequence"/>
</dbReference>
<sequence length="240" mass="27172">MVPTSGPGYHAMNGQASGSYPSQDPSSAQRNRGNNDVMINPRMHQNAEAVVRNISKNKSKLREGKHAAAIDQLYENDLHGIEHFPKRPDDNQDGDPRQEYMERKRRIGLHLRPRIKQDPAYADTELTTCFDPMRDRHLWAMWRTAVNGRIVDEVRRMEQSKGQVHLNGGAQSEGQSRQQYGPSIVAPPLKRFIKLQDGSKEIAQHLSKEGKGQLHTSQFVFYGLPRVYMEKSPPNGGPPK</sequence>
<feature type="compositionally biased region" description="Polar residues" evidence="1">
    <location>
        <begin position="14"/>
        <end position="34"/>
    </location>
</feature>
<evidence type="ECO:0000313" key="3">
    <source>
        <dbReference type="Proteomes" id="UP001283361"/>
    </source>
</evidence>
<proteinExistence type="predicted"/>
<feature type="region of interest" description="Disordered" evidence="1">
    <location>
        <begin position="1"/>
        <end position="38"/>
    </location>
</feature>
<feature type="compositionally biased region" description="Polar residues" evidence="1">
    <location>
        <begin position="169"/>
        <end position="181"/>
    </location>
</feature>
<dbReference type="AlphaFoldDB" id="A0AAE0ZCR3"/>
<reference evidence="2" key="1">
    <citation type="journal article" date="2023" name="G3 (Bethesda)">
        <title>A reference genome for the long-term kleptoplast-retaining sea slug Elysia crispata morphotype clarki.</title>
        <authorList>
            <person name="Eastman K.E."/>
            <person name="Pendleton A.L."/>
            <person name="Shaikh M.A."/>
            <person name="Suttiyut T."/>
            <person name="Ogas R."/>
            <person name="Tomko P."/>
            <person name="Gavelis G."/>
            <person name="Widhalm J.R."/>
            <person name="Wisecaver J.H."/>
        </authorList>
    </citation>
    <scope>NUCLEOTIDE SEQUENCE</scope>
    <source>
        <strain evidence="2">ECLA1</strain>
    </source>
</reference>